<reference evidence="1" key="1">
    <citation type="submission" date="2018-03" db="EMBL/GenBank/DDBJ databases">
        <authorList>
            <person name="Guldener U."/>
        </authorList>
    </citation>
    <scope>NUCLEOTIDE SEQUENCE</scope>
</reference>
<protein>
    <submittedName>
        <fullName evidence="1">Uncharacterized protein</fullName>
    </submittedName>
</protein>
<name>A0AAE8T079_9PEZI</name>
<keyword evidence="2" id="KW-1185">Reference proteome</keyword>
<accession>A0AAE8T079</accession>
<evidence type="ECO:0000313" key="2">
    <source>
        <dbReference type="Proteomes" id="UP001187682"/>
    </source>
</evidence>
<dbReference type="Proteomes" id="UP001187682">
    <property type="component" value="Unassembled WGS sequence"/>
</dbReference>
<dbReference type="EMBL" id="ONZQ02000022">
    <property type="protein sequence ID" value="SPO07618.1"/>
    <property type="molecule type" value="Genomic_DNA"/>
</dbReference>
<dbReference type="AlphaFoldDB" id="A0AAE8T079"/>
<comment type="caution">
    <text evidence="1">The sequence shown here is derived from an EMBL/GenBank/DDBJ whole genome shotgun (WGS) entry which is preliminary data.</text>
</comment>
<gene>
    <name evidence="1" type="ORF">DNG_10313</name>
</gene>
<proteinExistence type="predicted"/>
<organism evidence="1 2">
    <name type="scientific">Cephalotrichum gorgonifer</name>
    <dbReference type="NCBI Taxonomy" id="2041049"/>
    <lineage>
        <taxon>Eukaryota</taxon>
        <taxon>Fungi</taxon>
        <taxon>Dikarya</taxon>
        <taxon>Ascomycota</taxon>
        <taxon>Pezizomycotina</taxon>
        <taxon>Sordariomycetes</taxon>
        <taxon>Hypocreomycetidae</taxon>
        <taxon>Microascales</taxon>
        <taxon>Microascaceae</taxon>
        <taxon>Cephalotrichum</taxon>
    </lineage>
</organism>
<sequence>MVYTASMLAEGRAALHHAKTIRPILASRTISYLTAARSPNSTVLKLNGVASSMTRPSVYYTGHAVDGRDAAVPRHLHELVLALAGLHPINQITTPADCDNLEALVTQNVMASCDCLQKLIWAESGRVVILRDVIDFGDDVG</sequence>
<evidence type="ECO:0000313" key="1">
    <source>
        <dbReference type="EMBL" id="SPO07618.1"/>
    </source>
</evidence>